<dbReference type="SUPFAM" id="SSF88697">
    <property type="entry name" value="PUA domain-like"/>
    <property type="match status" value="1"/>
</dbReference>
<dbReference type="EMBL" id="NGAF01000036">
    <property type="protein sequence ID" value="OXR40230.1"/>
    <property type="molecule type" value="Genomic_DNA"/>
</dbReference>
<dbReference type="Pfam" id="PF04266">
    <property type="entry name" value="ASCH"/>
    <property type="match status" value="1"/>
</dbReference>
<dbReference type="InterPro" id="IPR015947">
    <property type="entry name" value="PUA-like_sf"/>
</dbReference>
<protein>
    <recommendedName>
        <fullName evidence="1">ASCH domain-containing protein</fullName>
    </recommendedName>
</protein>
<organism evidence="2 3">
    <name type="scientific">Nocardia cerradoensis</name>
    <dbReference type="NCBI Taxonomy" id="85688"/>
    <lineage>
        <taxon>Bacteria</taxon>
        <taxon>Bacillati</taxon>
        <taxon>Actinomycetota</taxon>
        <taxon>Actinomycetes</taxon>
        <taxon>Mycobacteriales</taxon>
        <taxon>Nocardiaceae</taxon>
        <taxon>Nocardia</taxon>
    </lineage>
</organism>
<proteinExistence type="predicted"/>
<sequence length="142" mass="15148">MTIDTTRSARPTQSCRALSVRRPWANLIVAGYKTVENRTWSTSYRGDLLIHAGKNWDHDGPISALAQGIVGFASPGRCPGGYLGVVRLVDVHPAAGCCAPWGHQGPGVFHWVLTDAVELAAPVPGPGRLGLYRPPAGIMVVR</sequence>
<comment type="caution">
    <text evidence="2">The sequence shown here is derived from an EMBL/GenBank/DDBJ whole genome shotgun (WGS) entry which is preliminary data.</text>
</comment>
<evidence type="ECO:0000259" key="1">
    <source>
        <dbReference type="Pfam" id="PF04266"/>
    </source>
</evidence>
<reference evidence="2 3" key="1">
    <citation type="submission" date="2017-07" db="EMBL/GenBank/DDBJ databases">
        <title>First draft Genome Sequence of Nocardia cerradoensis isolated from human infection.</title>
        <authorList>
            <person name="Carrasco G."/>
        </authorList>
    </citation>
    <scope>NUCLEOTIDE SEQUENCE [LARGE SCALE GENOMIC DNA]</scope>
    <source>
        <strain evidence="2 3">CNM20130759</strain>
    </source>
</reference>
<dbReference type="Gene3D" id="2.30.130.30">
    <property type="entry name" value="Hypothetical protein"/>
    <property type="match status" value="1"/>
</dbReference>
<gene>
    <name evidence="2" type="ORF">B7C42_07655</name>
</gene>
<feature type="domain" description="ASCH" evidence="1">
    <location>
        <begin position="18"/>
        <end position="93"/>
    </location>
</feature>
<dbReference type="RefSeq" id="WP_094028239.1">
    <property type="nucleotide sequence ID" value="NZ_NGAF01000036.1"/>
</dbReference>
<accession>A0A231GUC6</accession>
<dbReference type="InterPro" id="IPR007374">
    <property type="entry name" value="ASCH_domain"/>
</dbReference>
<dbReference type="CDD" id="cd06554">
    <property type="entry name" value="ASCH_ASC-1_like"/>
    <property type="match status" value="1"/>
</dbReference>
<name>A0A231GUC6_9NOCA</name>
<evidence type="ECO:0000313" key="3">
    <source>
        <dbReference type="Proteomes" id="UP000215506"/>
    </source>
</evidence>
<dbReference type="Proteomes" id="UP000215506">
    <property type="component" value="Unassembled WGS sequence"/>
</dbReference>
<evidence type="ECO:0000313" key="2">
    <source>
        <dbReference type="EMBL" id="OXR40230.1"/>
    </source>
</evidence>
<dbReference type="AlphaFoldDB" id="A0A231GUC6"/>
<keyword evidence="3" id="KW-1185">Reference proteome</keyword>